<gene>
    <name evidence="2" type="ORF">HV823_12635</name>
</gene>
<name>A0ABX2QID4_9HYPH</name>
<evidence type="ECO:0000256" key="1">
    <source>
        <dbReference type="SAM" id="MobiDB-lite"/>
    </source>
</evidence>
<feature type="region of interest" description="Disordered" evidence="1">
    <location>
        <begin position="1"/>
        <end position="22"/>
    </location>
</feature>
<sequence>MDDREIDELIGGPGMPAEEEPAVSDDGIPVILAGQGASLSYRLLVPLKVDGRWLRRVTMRLPTQGDIDDWGSGEIASPRQLFCRLTDLHPAVVKALHWPDSERLHLMFSEMLPEFMRTP</sequence>
<keyword evidence="3" id="KW-1185">Reference proteome</keyword>
<organism evidence="2 3">
    <name type="scientific">Mycoplana rhizolycopersici</name>
    <dbReference type="NCBI Taxonomy" id="2746702"/>
    <lineage>
        <taxon>Bacteria</taxon>
        <taxon>Pseudomonadati</taxon>
        <taxon>Pseudomonadota</taxon>
        <taxon>Alphaproteobacteria</taxon>
        <taxon>Hyphomicrobiales</taxon>
        <taxon>Rhizobiaceae</taxon>
        <taxon>Mycoplana</taxon>
    </lineage>
</organism>
<reference evidence="2 3" key="1">
    <citation type="submission" date="2020-06" db="EMBL/GenBank/DDBJ databases">
        <title>Rhizobium sp.nov. isolated from the tomato plant.</title>
        <authorList>
            <person name="Thin K.K."/>
            <person name="Zhang X."/>
            <person name="He S."/>
        </authorList>
    </citation>
    <scope>NUCLEOTIDE SEQUENCE [LARGE SCALE GENOMIC DNA]</scope>
    <source>
        <strain evidence="2 3">DBTS2</strain>
    </source>
</reference>
<dbReference type="InterPro" id="IPR019289">
    <property type="entry name" value="Phage_tail_E/E"/>
</dbReference>
<proteinExistence type="predicted"/>
<comment type="caution">
    <text evidence="2">The sequence shown here is derived from an EMBL/GenBank/DDBJ whole genome shotgun (WGS) entry which is preliminary data.</text>
</comment>
<dbReference type="Proteomes" id="UP000659172">
    <property type="component" value="Unassembled WGS sequence"/>
</dbReference>
<evidence type="ECO:0000313" key="3">
    <source>
        <dbReference type="Proteomes" id="UP000659172"/>
    </source>
</evidence>
<dbReference type="RefSeq" id="WP_176950066.1">
    <property type="nucleotide sequence ID" value="NZ_JABXYK010000006.1"/>
</dbReference>
<dbReference type="Pfam" id="PF10109">
    <property type="entry name" value="Phage_TAC_7"/>
    <property type="match status" value="1"/>
</dbReference>
<accession>A0ABX2QID4</accession>
<evidence type="ECO:0000313" key="2">
    <source>
        <dbReference type="EMBL" id="NVP56099.1"/>
    </source>
</evidence>
<dbReference type="EMBL" id="JABXYK010000006">
    <property type="protein sequence ID" value="NVP56099.1"/>
    <property type="molecule type" value="Genomic_DNA"/>
</dbReference>
<protein>
    <submittedName>
        <fullName evidence="2">Phage tail assembly protein</fullName>
    </submittedName>
</protein>